<dbReference type="PANTHER" id="PTHR22745:SF13">
    <property type="entry name" value="PROTHYMOSIN ALPHA-B"/>
    <property type="match status" value="1"/>
</dbReference>
<evidence type="ECO:0000313" key="4">
    <source>
        <dbReference type="Proteomes" id="UP000324091"/>
    </source>
</evidence>
<comment type="similarity">
    <text evidence="1">Belongs to the pro/parathymosin family.</text>
</comment>
<organism evidence="3 4">
    <name type="scientific">Takifugu flavidus</name>
    <name type="common">sansaifugu</name>
    <dbReference type="NCBI Taxonomy" id="433684"/>
    <lineage>
        <taxon>Eukaryota</taxon>
        <taxon>Metazoa</taxon>
        <taxon>Chordata</taxon>
        <taxon>Craniata</taxon>
        <taxon>Vertebrata</taxon>
        <taxon>Euteleostomi</taxon>
        <taxon>Actinopterygii</taxon>
        <taxon>Neopterygii</taxon>
        <taxon>Teleostei</taxon>
        <taxon>Neoteleostei</taxon>
        <taxon>Acanthomorphata</taxon>
        <taxon>Eupercaria</taxon>
        <taxon>Tetraodontiformes</taxon>
        <taxon>Tetradontoidea</taxon>
        <taxon>Tetraodontidae</taxon>
        <taxon>Takifugu</taxon>
    </lineage>
</organism>
<dbReference type="GO" id="GO:0043066">
    <property type="term" value="P:negative regulation of apoptotic process"/>
    <property type="evidence" value="ECO:0007669"/>
    <property type="project" value="TreeGrafter"/>
</dbReference>
<evidence type="ECO:0008006" key="5">
    <source>
        <dbReference type="Google" id="ProtNLM"/>
    </source>
</evidence>
<gene>
    <name evidence="3" type="ORF">D4764_07G0001120</name>
</gene>
<dbReference type="AlphaFoldDB" id="A0A5C6MR47"/>
<dbReference type="Pfam" id="PF03247">
    <property type="entry name" value="Prothymosin"/>
    <property type="match status" value="1"/>
</dbReference>
<feature type="compositionally biased region" description="Basic and acidic residues" evidence="2">
    <location>
        <begin position="1"/>
        <end position="24"/>
    </location>
</feature>
<reference evidence="3 4" key="1">
    <citation type="submission" date="2019-04" db="EMBL/GenBank/DDBJ databases">
        <title>Chromosome genome assembly for Takifugu flavidus.</title>
        <authorList>
            <person name="Xiao S."/>
        </authorList>
    </citation>
    <scope>NUCLEOTIDE SEQUENCE [LARGE SCALE GENOMIC DNA]</scope>
    <source>
        <strain evidence="3">HTHZ2018</strain>
        <tissue evidence="3">Muscle</tissue>
    </source>
</reference>
<feature type="region of interest" description="Disordered" evidence="2">
    <location>
        <begin position="1"/>
        <end position="117"/>
    </location>
</feature>
<evidence type="ECO:0000256" key="2">
    <source>
        <dbReference type="SAM" id="MobiDB-lite"/>
    </source>
</evidence>
<proteinExistence type="inferred from homology"/>
<feature type="compositionally biased region" description="Acidic residues" evidence="2">
    <location>
        <begin position="39"/>
        <end position="76"/>
    </location>
</feature>
<evidence type="ECO:0000256" key="1">
    <source>
        <dbReference type="ARBA" id="ARBA00008032"/>
    </source>
</evidence>
<protein>
    <recommendedName>
        <fullName evidence="5">Prothymosin alpha-A</fullName>
    </recommendedName>
</protein>
<dbReference type="GO" id="GO:0005634">
    <property type="term" value="C:nucleus"/>
    <property type="evidence" value="ECO:0007669"/>
    <property type="project" value="TreeGrafter"/>
</dbReference>
<dbReference type="PANTHER" id="PTHR22745">
    <property type="entry name" value="PROTHYMOSIN ALPHA"/>
    <property type="match status" value="1"/>
</dbReference>
<comment type="caution">
    <text evidence="3">The sequence shown here is derived from an EMBL/GenBank/DDBJ whole genome shotgun (WGS) entry which is preliminary data.</text>
</comment>
<dbReference type="InterPro" id="IPR004931">
    <property type="entry name" value="Pro/parathymosin"/>
</dbReference>
<name>A0A5C6MR47_9TELE</name>
<dbReference type="Proteomes" id="UP000324091">
    <property type="component" value="Chromosome 7"/>
</dbReference>
<dbReference type="GO" id="GO:0045944">
    <property type="term" value="P:positive regulation of transcription by RNA polymerase II"/>
    <property type="evidence" value="ECO:0007669"/>
    <property type="project" value="TreeGrafter"/>
</dbReference>
<dbReference type="EMBL" id="RHFK02000020">
    <property type="protein sequence ID" value="TWW57393.1"/>
    <property type="molecule type" value="Genomic_DNA"/>
</dbReference>
<accession>A0A5C6MR47</accession>
<evidence type="ECO:0000313" key="3">
    <source>
        <dbReference type="EMBL" id="TWW57393.1"/>
    </source>
</evidence>
<dbReference type="GO" id="GO:0042393">
    <property type="term" value="F:histone binding"/>
    <property type="evidence" value="ECO:0007669"/>
    <property type="project" value="TreeGrafter"/>
</dbReference>
<keyword evidence="4" id="KW-1185">Reference proteome</keyword>
<sequence>MADSKVESSGELSAKELKDKKQTEEAENGEDAAANGKTDEDDAEQDNDVEEDEEDVGEDEEDGEGDEDDDDDDDLDGPTGKRAADDDDDDEENSTKPKQQQGCSGRPRSSPRGLKSSRFFLSYQAEKGFLLRKQSQVIQGVRHTSSLVPLYELKEQPHLPFNEE</sequence>